<dbReference type="Proteomes" id="UP001597108">
    <property type="component" value="Unassembled WGS sequence"/>
</dbReference>
<accession>A0ABW3IJ72</accession>
<reference evidence="3" key="1">
    <citation type="journal article" date="2019" name="Int. J. Syst. Evol. Microbiol.">
        <title>The Global Catalogue of Microorganisms (GCM) 10K type strain sequencing project: providing services to taxonomists for standard genome sequencing and annotation.</title>
        <authorList>
            <consortium name="The Broad Institute Genomics Platform"/>
            <consortium name="The Broad Institute Genome Sequencing Center for Infectious Disease"/>
            <person name="Wu L."/>
            <person name="Ma J."/>
        </authorList>
    </citation>
    <scope>NUCLEOTIDE SEQUENCE [LARGE SCALE GENOMIC DNA]</scope>
    <source>
        <strain evidence="3">CCUG 60524</strain>
    </source>
</reference>
<gene>
    <name evidence="2" type="ORF">ACFQ2S_00045</name>
</gene>
<organism evidence="2 3">
    <name type="scientific">Tropicimonas aquimaris</name>
    <dbReference type="NCBI Taxonomy" id="914152"/>
    <lineage>
        <taxon>Bacteria</taxon>
        <taxon>Pseudomonadati</taxon>
        <taxon>Pseudomonadota</taxon>
        <taxon>Alphaproteobacteria</taxon>
        <taxon>Rhodobacterales</taxon>
        <taxon>Roseobacteraceae</taxon>
        <taxon>Tropicimonas</taxon>
    </lineage>
</organism>
<dbReference type="RefSeq" id="WP_386071682.1">
    <property type="nucleotide sequence ID" value="NZ_JBHTJT010000002.1"/>
</dbReference>
<comment type="caution">
    <text evidence="2">The sequence shown here is derived from an EMBL/GenBank/DDBJ whole genome shotgun (WGS) entry which is preliminary data.</text>
</comment>
<keyword evidence="3" id="KW-1185">Reference proteome</keyword>
<name>A0ABW3IJ72_9RHOB</name>
<protein>
    <submittedName>
        <fullName evidence="2">DUF3604 domain-containing protein</fullName>
    </submittedName>
</protein>
<proteinExistence type="predicted"/>
<feature type="region of interest" description="Disordered" evidence="1">
    <location>
        <begin position="1"/>
        <end position="25"/>
    </location>
</feature>
<dbReference type="EMBL" id="JBHTJT010000002">
    <property type="protein sequence ID" value="MFD0978034.1"/>
    <property type="molecule type" value="Genomic_DNA"/>
</dbReference>
<evidence type="ECO:0000256" key="1">
    <source>
        <dbReference type="SAM" id="MobiDB-lite"/>
    </source>
</evidence>
<sequence>MIRAWPFPTTPTDLNGNSRSSDRRCAENREDLEVSRITIKALLLSGTALFVCQTVAAQELVGMAPDPDAEYSPYISHDYPNQVFFGDTHLHTAFSADAGLAGATRTPDDAFRFAKGETVTSSHGIKARLQRPLDFLVVADHAENLGLYIALDEEDAEVLATDWGKGLFDIFAPRTHEAVAQAYVYWGDAFSMGGEAGDPLADTSLQETMWHRLTDAAEQHNDPGAFSALIGYEWTAGPSGNNLHRVVMMRDDKEAADQVVPFSAYDSEDPEDLWDWMETYEGLTGGRVLSIPHNGNLSNGLMFDDKTLSGAPLDVAYAERRMRWEPVYEVTQIKGDGEAHPMLSPDDAFADYGTWDKGSFGPELKTPEMLPREYAREALKRGLAYAESLGTNPFKFGMVGSTDSHTALATTTEDNYFGKVSMVEPTNDPVRFDEQITGRFTPDDPSDDILHAEGLASGLAAVWSRENTREAIWDAFARKEVFATTGTRLRVRVFAGADFAAEDLERSDFAAYAYANGVPMGGDLSGLTVAPKLMIRALRDPDAANLDRVQVVKGWLDANGETQERVYDVACSDGRAIVDGACEGDVGNTVDVSTATFTNAIGAPYLDAFWQDPEFDPAQRAFYYVRVLEIPTPRWTTYDAVFFGINLPEAIEPTHQERAYTSPIWVTPAS</sequence>
<dbReference type="Pfam" id="PF12228">
    <property type="entry name" value="DUF3604"/>
    <property type="match status" value="1"/>
</dbReference>
<feature type="compositionally biased region" description="Polar residues" evidence="1">
    <location>
        <begin position="10"/>
        <end position="19"/>
    </location>
</feature>
<dbReference type="Gene3D" id="3.20.20.140">
    <property type="entry name" value="Metal-dependent hydrolases"/>
    <property type="match status" value="1"/>
</dbReference>
<evidence type="ECO:0000313" key="3">
    <source>
        <dbReference type="Proteomes" id="UP001597108"/>
    </source>
</evidence>
<dbReference type="InterPro" id="IPR022028">
    <property type="entry name" value="DUF3604"/>
</dbReference>
<evidence type="ECO:0000313" key="2">
    <source>
        <dbReference type="EMBL" id="MFD0978034.1"/>
    </source>
</evidence>